<dbReference type="PROSITE" id="PS00842">
    <property type="entry name" value="XPG_2"/>
    <property type="match status" value="1"/>
</dbReference>
<evidence type="ECO:0000256" key="2">
    <source>
        <dbReference type="ARBA" id="ARBA00022722"/>
    </source>
</evidence>
<dbReference type="GO" id="GO:0006281">
    <property type="term" value="P:DNA repair"/>
    <property type="evidence" value="ECO:0007669"/>
    <property type="project" value="UniProtKB-KW"/>
</dbReference>
<feature type="domain" description="XPG N-terminal" evidence="9">
    <location>
        <begin position="1"/>
        <end position="99"/>
    </location>
</feature>
<evidence type="ECO:0000256" key="4">
    <source>
        <dbReference type="ARBA" id="ARBA00022801"/>
    </source>
</evidence>
<dbReference type="AlphaFoldDB" id="A0AAV5RQH8"/>
<evidence type="ECO:0000256" key="1">
    <source>
        <dbReference type="ARBA" id="ARBA00004123"/>
    </source>
</evidence>
<dbReference type="InterPro" id="IPR006086">
    <property type="entry name" value="XPG-I_dom"/>
</dbReference>
<gene>
    <name evidence="10" type="ORF">DAKH74_004500</name>
</gene>
<dbReference type="InterPro" id="IPR006085">
    <property type="entry name" value="XPG_DNA_repair_N"/>
</dbReference>
<dbReference type="PROSITE" id="PS00841">
    <property type="entry name" value="XPG_1"/>
    <property type="match status" value="1"/>
</dbReference>
<dbReference type="PANTHER" id="PTHR11081:SF65">
    <property type="entry name" value="DNA DAMAGE-INDUCIBLE PROTEIN DIN7-RELATED"/>
    <property type="match status" value="1"/>
</dbReference>
<dbReference type="GO" id="GO:0017108">
    <property type="term" value="F:5'-flap endonuclease activity"/>
    <property type="evidence" value="ECO:0007669"/>
    <property type="project" value="TreeGrafter"/>
</dbReference>
<comment type="caution">
    <text evidence="10">The sequence shown here is derived from an EMBL/GenBank/DDBJ whole genome shotgun (WGS) entry which is preliminary data.</text>
</comment>
<dbReference type="Proteomes" id="UP001377567">
    <property type="component" value="Unassembled WGS sequence"/>
</dbReference>
<dbReference type="GO" id="GO:0046872">
    <property type="term" value="F:metal ion binding"/>
    <property type="evidence" value="ECO:0007669"/>
    <property type="project" value="InterPro"/>
</dbReference>
<feature type="repeat" description="TPR" evidence="7">
    <location>
        <begin position="96"/>
        <end position="129"/>
    </location>
</feature>
<dbReference type="GO" id="GO:0005634">
    <property type="term" value="C:nucleus"/>
    <property type="evidence" value="ECO:0007669"/>
    <property type="project" value="UniProtKB-SubCell"/>
</dbReference>
<name>A0AAV5RQH8_MAUHU</name>
<feature type="domain" description="XPG-I" evidence="8">
    <location>
        <begin position="138"/>
        <end position="209"/>
    </location>
</feature>
<evidence type="ECO:0000256" key="5">
    <source>
        <dbReference type="ARBA" id="ARBA00023204"/>
    </source>
</evidence>
<dbReference type="PRINTS" id="PR00853">
    <property type="entry name" value="XPGRADSUPER"/>
</dbReference>
<dbReference type="SMART" id="SM00485">
    <property type="entry name" value="XPGN"/>
    <property type="match status" value="1"/>
</dbReference>
<dbReference type="FunFam" id="3.40.50.1010:FF:000002">
    <property type="entry name" value="Exonuclease 1, putative"/>
    <property type="match status" value="1"/>
</dbReference>
<accession>A0AAV5RQH8</accession>
<dbReference type="InterPro" id="IPR006084">
    <property type="entry name" value="XPG/Rad2"/>
</dbReference>
<dbReference type="InterPro" id="IPR019974">
    <property type="entry name" value="XPG_CS"/>
</dbReference>
<evidence type="ECO:0000256" key="6">
    <source>
        <dbReference type="ARBA" id="ARBA00023242"/>
    </source>
</evidence>
<dbReference type="EMBL" id="BTGD01000001">
    <property type="protein sequence ID" value="GMM53834.1"/>
    <property type="molecule type" value="Genomic_DNA"/>
</dbReference>
<reference evidence="10 11" key="1">
    <citation type="journal article" date="2023" name="Elife">
        <title>Identification of key yeast species and microbe-microbe interactions impacting larval growth of Drosophila in the wild.</title>
        <authorList>
            <person name="Mure A."/>
            <person name="Sugiura Y."/>
            <person name="Maeda R."/>
            <person name="Honda K."/>
            <person name="Sakurai N."/>
            <person name="Takahashi Y."/>
            <person name="Watada M."/>
            <person name="Katoh T."/>
            <person name="Gotoh A."/>
            <person name="Gotoh Y."/>
            <person name="Taniguchi I."/>
            <person name="Nakamura K."/>
            <person name="Hayashi T."/>
            <person name="Katayama T."/>
            <person name="Uemura T."/>
            <person name="Hattori Y."/>
        </authorList>
    </citation>
    <scope>NUCLEOTIDE SEQUENCE [LARGE SCALE GENOMIC DNA]</scope>
    <source>
        <strain evidence="10 11">KH-74</strain>
    </source>
</reference>
<dbReference type="SUPFAM" id="SSF47807">
    <property type="entry name" value="5' to 3' exonuclease, C-terminal subdomain"/>
    <property type="match status" value="1"/>
</dbReference>
<evidence type="ECO:0000313" key="10">
    <source>
        <dbReference type="EMBL" id="GMM53834.1"/>
    </source>
</evidence>
<dbReference type="InterPro" id="IPR036279">
    <property type="entry name" value="5-3_exonuclease_C_sf"/>
</dbReference>
<keyword evidence="3" id="KW-0227">DNA damage</keyword>
<evidence type="ECO:0000313" key="11">
    <source>
        <dbReference type="Proteomes" id="UP001377567"/>
    </source>
</evidence>
<dbReference type="CDD" id="cd09857">
    <property type="entry name" value="PIN_EXO1"/>
    <property type="match status" value="1"/>
</dbReference>
<keyword evidence="5" id="KW-0234">DNA repair</keyword>
<dbReference type="Pfam" id="PF00867">
    <property type="entry name" value="XPG_I"/>
    <property type="match status" value="1"/>
</dbReference>
<keyword evidence="11" id="KW-1185">Reference proteome</keyword>
<organism evidence="10 11">
    <name type="scientific">Maudiozyma humilis</name>
    <name type="common">Sour dough yeast</name>
    <name type="synonym">Kazachstania humilis</name>
    <dbReference type="NCBI Taxonomy" id="51915"/>
    <lineage>
        <taxon>Eukaryota</taxon>
        <taxon>Fungi</taxon>
        <taxon>Dikarya</taxon>
        <taxon>Ascomycota</taxon>
        <taxon>Saccharomycotina</taxon>
        <taxon>Saccharomycetes</taxon>
        <taxon>Saccharomycetales</taxon>
        <taxon>Saccharomycetaceae</taxon>
        <taxon>Maudiozyma</taxon>
    </lineage>
</organism>
<dbReference type="SMART" id="SM00484">
    <property type="entry name" value="XPGI"/>
    <property type="match status" value="1"/>
</dbReference>
<dbReference type="Pfam" id="PF00752">
    <property type="entry name" value="XPG_N"/>
    <property type="match status" value="1"/>
</dbReference>
<evidence type="ECO:0000256" key="7">
    <source>
        <dbReference type="PROSITE-ProRule" id="PRU00339"/>
    </source>
</evidence>
<dbReference type="InterPro" id="IPR029060">
    <property type="entry name" value="PIN-like_dom_sf"/>
</dbReference>
<dbReference type="PANTHER" id="PTHR11081">
    <property type="entry name" value="FLAP ENDONUCLEASE FAMILY MEMBER"/>
    <property type="match status" value="1"/>
</dbReference>
<keyword evidence="2" id="KW-0540">Nuclease</keyword>
<dbReference type="Gene3D" id="3.40.50.1010">
    <property type="entry name" value="5'-nuclease"/>
    <property type="match status" value="1"/>
</dbReference>
<dbReference type="InterPro" id="IPR019734">
    <property type="entry name" value="TPR_rpt"/>
</dbReference>
<dbReference type="InterPro" id="IPR044752">
    <property type="entry name" value="PIN-like_EXO1"/>
</dbReference>
<comment type="subcellular location">
    <subcellularLocation>
        <location evidence="1">Nucleus</location>
    </subcellularLocation>
</comment>
<evidence type="ECO:0000256" key="3">
    <source>
        <dbReference type="ARBA" id="ARBA00022763"/>
    </source>
</evidence>
<evidence type="ECO:0000259" key="8">
    <source>
        <dbReference type="SMART" id="SM00484"/>
    </source>
</evidence>
<dbReference type="PROSITE" id="PS50005">
    <property type="entry name" value="TPR"/>
    <property type="match status" value="1"/>
</dbReference>
<keyword evidence="7" id="KW-0802">TPR repeat</keyword>
<keyword evidence="4" id="KW-0378">Hydrolase</keyword>
<evidence type="ECO:0000259" key="9">
    <source>
        <dbReference type="SMART" id="SM00485"/>
    </source>
</evidence>
<protein>
    <recommendedName>
        <fullName evidence="12">Exonuclease 1</fullName>
    </recommendedName>
</protein>
<proteinExistence type="predicted"/>
<evidence type="ECO:0008006" key="12">
    <source>
        <dbReference type="Google" id="ProtNLM"/>
    </source>
</evidence>
<dbReference type="SUPFAM" id="SSF88723">
    <property type="entry name" value="PIN domain-like"/>
    <property type="match status" value="1"/>
</dbReference>
<keyword evidence="6" id="KW-0539">Nucleus</keyword>
<dbReference type="Gene3D" id="1.10.150.20">
    <property type="entry name" value="5' to 3' exonuclease, C-terminal subdomain"/>
    <property type="match status" value="1"/>
</dbReference>
<sequence length="408" mass="47544">MGITGFLPKLKTIQKPITLDQLHSKKLAVDGYSWLHKATVGCSHELTMGLNTRVYLNYFIKRIRLLKQYDIKPYFVFDGARINVKAGTEKERLDRRILYKKRGQSLWNAGRYQEAQAFFRRCVDVTPEMAKLVIDYCKDHSIEFIVAPFEADSQMVYLENQKLVDGVISEDSDLLIFGCKNLITKLNDIGEAKQIESKNFDKLPKPFRLSELTPDEIRLLVCISGCDYTKGLPHIGLSFGYDYVKDCAAERIVSHVLGMERITKERAVEFLKEYHFANYSFQFQRVFCPIKQKLVTLNEIPSKYLDSKEQSDILFSSIGNPISKHTGKREVLSNFDNIDHEMHRLISIGERHPTEYYKPLESREDIVTRKREAYYSSPQMYFKLWNRYAPSLPFDPAYFPNYIMKGIR</sequence>